<dbReference type="SMART" id="SM00369">
    <property type="entry name" value="LRR_TYP"/>
    <property type="match status" value="3"/>
</dbReference>
<dbReference type="PANTHER" id="PTHR33463">
    <property type="entry name" value="NB-ARC DOMAIN-CONTAINING PROTEIN-RELATED"/>
    <property type="match status" value="1"/>
</dbReference>
<dbReference type="PROSITE" id="PS51450">
    <property type="entry name" value="LRR"/>
    <property type="match status" value="1"/>
</dbReference>
<dbReference type="GO" id="GO:0005524">
    <property type="term" value="F:ATP binding"/>
    <property type="evidence" value="ECO:0007669"/>
    <property type="project" value="UniProtKB-KW"/>
</dbReference>
<dbReference type="InterPro" id="IPR027417">
    <property type="entry name" value="P-loop_NTPase"/>
</dbReference>
<dbReference type="PRINTS" id="PR00364">
    <property type="entry name" value="DISEASERSIST"/>
</dbReference>
<feature type="domain" description="Disease resistance protein winged helix" evidence="8">
    <location>
        <begin position="427"/>
        <end position="495"/>
    </location>
</feature>
<keyword evidence="2" id="KW-0433">Leucine-rich repeat</keyword>
<dbReference type="AlphaFoldDB" id="A0AAP0IIC5"/>
<accession>A0AAP0IIC5</accession>
<feature type="domain" description="NB-ARC" evidence="7">
    <location>
        <begin position="172"/>
        <end position="340"/>
    </location>
</feature>
<dbReference type="FunFam" id="1.10.10.10:FF:000322">
    <property type="entry name" value="Probable disease resistance protein At1g63360"/>
    <property type="match status" value="1"/>
</dbReference>
<keyword evidence="6" id="KW-0175">Coiled coil</keyword>
<dbReference type="SUPFAM" id="SSF52058">
    <property type="entry name" value="L domain-like"/>
    <property type="match status" value="1"/>
</dbReference>
<dbReference type="FunFam" id="3.40.50.300:FF:001091">
    <property type="entry name" value="Probable disease resistance protein At1g61300"/>
    <property type="match status" value="1"/>
</dbReference>
<keyword evidence="5" id="KW-0067">ATP-binding</keyword>
<evidence type="ECO:0000256" key="2">
    <source>
        <dbReference type="ARBA" id="ARBA00022614"/>
    </source>
</evidence>
<comment type="caution">
    <text evidence="10">The sequence shown here is derived from an EMBL/GenBank/DDBJ whole genome shotgun (WGS) entry which is preliminary data.</text>
</comment>
<evidence type="ECO:0000313" key="11">
    <source>
        <dbReference type="Proteomes" id="UP001417504"/>
    </source>
</evidence>
<dbReference type="GO" id="GO:0006952">
    <property type="term" value="P:defense response"/>
    <property type="evidence" value="ECO:0007669"/>
    <property type="project" value="UniProtKB-KW"/>
</dbReference>
<dbReference type="Proteomes" id="UP001417504">
    <property type="component" value="Unassembled WGS sequence"/>
</dbReference>
<dbReference type="InterPro" id="IPR042197">
    <property type="entry name" value="Apaf_helical"/>
</dbReference>
<dbReference type="Gene3D" id="3.80.10.10">
    <property type="entry name" value="Ribonuclease Inhibitor"/>
    <property type="match status" value="1"/>
</dbReference>
<evidence type="ECO:0000313" key="10">
    <source>
        <dbReference type="EMBL" id="KAK9115665.1"/>
    </source>
</evidence>
<dbReference type="InterPro" id="IPR050905">
    <property type="entry name" value="Plant_NBS-LRR"/>
</dbReference>
<evidence type="ECO:0008006" key="12">
    <source>
        <dbReference type="Google" id="ProtNLM"/>
    </source>
</evidence>
<dbReference type="FunFam" id="1.10.8.430:FF:000003">
    <property type="entry name" value="Probable disease resistance protein At5g66910"/>
    <property type="match status" value="1"/>
</dbReference>
<proteinExistence type="inferred from homology"/>
<dbReference type="Pfam" id="PF23598">
    <property type="entry name" value="LRR_14"/>
    <property type="match status" value="1"/>
</dbReference>
<dbReference type="Pfam" id="PF23559">
    <property type="entry name" value="WHD_DRP"/>
    <property type="match status" value="1"/>
</dbReference>
<keyword evidence="3" id="KW-0677">Repeat</keyword>
<dbReference type="Gene3D" id="3.40.50.300">
    <property type="entry name" value="P-loop containing nucleotide triphosphate hydrolases"/>
    <property type="match status" value="1"/>
</dbReference>
<comment type="similarity">
    <text evidence="1">Belongs to the disease resistance NB-LRR family.</text>
</comment>
<dbReference type="SUPFAM" id="SSF52540">
    <property type="entry name" value="P-loop containing nucleoside triphosphate hydrolases"/>
    <property type="match status" value="1"/>
</dbReference>
<dbReference type="PANTHER" id="PTHR33463:SF220">
    <property type="entry name" value="NB-ARC DOMAIN-CONTAINING PROTEIN"/>
    <property type="match status" value="1"/>
</dbReference>
<evidence type="ECO:0000259" key="9">
    <source>
        <dbReference type="Pfam" id="PF23598"/>
    </source>
</evidence>
<keyword evidence="4" id="KW-0611">Plant defense</keyword>
<evidence type="ECO:0000259" key="8">
    <source>
        <dbReference type="Pfam" id="PF23559"/>
    </source>
</evidence>
<sequence length="967" mass="108955">MAATMGLVAASMELVGSAIDLVRHLCSCSGDHISHLFNLEENLESLRNSMEELKNVRDEVQAKVASAQAQSMTCRPVVQGWLRRVEDIEPEISELLQKGSRLSEEGCVKGFCCSKNCWANHKLAKRAVKRLNDINDLKSKACEFDEVVDRHNVVSVQAMPDSPAVGMEPLLNKAMKLLADDEIDILGIYGMGGVGKTTLLHKINNELLNLGANHEVVVIMVVVSTKNLRTIQHEIGERLGWKSKPQAQDQRENGVVDQHLTLYIFNILSSKKLILLLDDCWNRVDLKKIGIQVGSKCKVVFTTRSDVVCGEMEAKEKIKVECLDSEKAWSLFKEKVGERALSLDPEIPDLAEMVVRECGGLPLALIATGRAMASKKTPQEWRHALTLLRKSTSEFSGMGNEVFPLLKFSYDNLQDDTIKSCFLYYSLYPEDHSIPNDEIIRHWIGEGFLDEFESLNEAYDKGYGIIGILIDVCLLESGDRSNFTVKMHDVIRDMAIWIDNGCRKRVDKNLVKPGAHLSEATITEKWSEAQRISLMHNDIDFLKDASTTCTNLITLLLQKNYGLRNLSDTFFQFMPALKVLNLSWTSIEHLPKSITHLVELRFLDLSDSHIKQLPEELKSLVKLRCLNLSGMSYLEMIPQRVLSSLSNLQILNIRGYQNWKVEENEENAHGDWKVRLTEIEDLESLSAFELTVSSTVVLHQLLNSKKIQACTTCLEIGQCPGLVSLKLGSPSSLSSSSSLATISEALTPSRLTSFNLMGMKNLQSLTISGNSLQDISLEDLSLNFKEVEKETISIFTSLEELHLYDLSDLIITCEKGSTSHQCFQKLNFVYIEDCHALEDLTLVLYLPNLKILYVDNCWGLETIISNEDGTSIAKMNPFSRLRKLTLTALQSLRSICEHALPFPSLEVIEVNWCPHLLKLPFDCSSAQSTLRSINGPSEWLEKLQWEDEKIKSQFIPYFNKPYPYPYP</sequence>
<evidence type="ECO:0000256" key="4">
    <source>
        <dbReference type="ARBA" id="ARBA00022821"/>
    </source>
</evidence>
<name>A0AAP0IIC5_9MAGN</name>
<gene>
    <name evidence="10" type="ORF">Sjap_014612</name>
</gene>
<dbReference type="InterPro" id="IPR001611">
    <property type="entry name" value="Leu-rich_rpt"/>
</dbReference>
<feature type="coiled-coil region" evidence="6">
    <location>
        <begin position="36"/>
        <end position="70"/>
    </location>
</feature>
<dbReference type="Pfam" id="PF00931">
    <property type="entry name" value="NB-ARC"/>
    <property type="match status" value="1"/>
</dbReference>
<dbReference type="InterPro" id="IPR055414">
    <property type="entry name" value="LRR_R13L4/SHOC2-like"/>
</dbReference>
<dbReference type="InterPro" id="IPR003591">
    <property type="entry name" value="Leu-rich_rpt_typical-subtyp"/>
</dbReference>
<evidence type="ECO:0000256" key="1">
    <source>
        <dbReference type="ARBA" id="ARBA00008894"/>
    </source>
</evidence>
<keyword evidence="5" id="KW-0547">Nucleotide-binding</keyword>
<dbReference type="InterPro" id="IPR036388">
    <property type="entry name" value="WH-like_DNA-bd_sf"/>
</dbReference>
<evidence type="ECO:0000256" key="3">
    <source>
        <dbReference type="ARBA" id="ARBA00022737"/>
    </source>
</evidence>
<dbReference type="GO" id="GO:0043531">
    <property type="term" value="F:ADP binding"/>
    <property type="evidence" value="ECO:0007669"/>
    <property type="project" value="InterPro"/>
</dbReference>
<evidence type="ECO:0000259" key="7">
    <source>
        <dbReference type="Pfam" id="PF00931"/>
    </source>
</evidence>
<keyword evidence="11" id="KW-1185">Reference proteome</keyword>
<organism evidence="10 11">
    <name type="scientific">Stephania japonica</name>
    <dbReference type="NCBI Taxonomy" id="461633"/>
    <lineage>
        <taxon>Eukaryota</taxon>
        <taxon>Viridiplantae</taxon>
        <taxon>Streptophyta</taxon>
        <taxon>Embryophyta</taxon>
        <taxon>Tracheophyta</taxon>
        <taxon>Spermatophyta</taxon>
        <taxon>Magnoliopsida</taxon>
        <taxon>Ranunculales</taxon>
        <taxon>Menispermaceae</taxon>
        <taxon>Menispermoideae</taxon>
        <taxon>Cissampelideae</taxon>
        <taxon>Stephania</taxon>
    </lineage>
</organism>
<dbReference type="EMBL" id="JBBNAE010000006">
    <property type="protein sequence ID" value="KAK9115665.1"/>
    <property type="molecule type" value="Genomic_DNA"/>
</dbReference>
<dbReference type="InterPro" id="IPR032675">
    <property type="entry name" value="LRR_dom_sf"/>
</dbReference>
<evidence type="ECO:0000256" key="5">
    <source>
        <dbReference type="ARBA" id="ARBA00022840"/>
    </source>
</evidence>
<protein>
    <recommendedName>
        <fullName evidence="12">AAA+ ATPase domain-containing protein</fullName>
    </recommendedName>
</protein>
<dbReference type="Gene3D" id="1.10.8.430">
    <property type="entry name" value="Helical domain of apoptotic protease-activating factors"/>
    <property type="match status" value="1"/>
</dbReference>
<evidence type="ECO:0000256" key="6">
    <source>
        <dbReference type="SAM" id="Coils"/>
    </source>
</evidence>
<dbReference type="InterPro" id="IPR002182">
    <property type="entry name" value="NB-ARC"/>
</dbReference>
<reference evidence="10 11" key="1">
    <citation type="submission" date="2024-01" db="EMBL/GenBank/DDBJ databases">
        <title>Genome assemblies of Stephania.</title>
        <authorList>
            <person name="Yang L."/>
        </authorList>
    </citation>
    <scope>NUCLEOTIDE SEQUENCE [LARGE SCALE GENOMIC DNA]</scope>
    <source>
        <strain evidence="10">QJT</strain>
        <tissue evidence="10">Leaf</tissue>
    </source>
</reference>
<dbReference type="Gene3D" id="1.10.10.10">
    <property type="entry name" value="Winged helix-like DNA-binding domain superfamily/Winged helix DNA-binding domain"/>
    <property type="match status" value="1"/>
</dbReference>
<feature type="domain" description="Disease resistance R13L4/SHOC-2-like LRR" evidence="9">
    <location>
        <begin position="557"/>
        <end position="894"/>
    </location>
</feature>
<dbReference type="InterPro" id="IPR058922">
    <property type="entry name" value="WHD_DRP"/>
</dbReference>